<feature type="domain" description="PTS EIIA type-2" evidence="6">
    <location>
        <begin position="3"/>
        <end position="148"/>
    </location>
</feature>
<reference evidence="7 8" key="1">
    <citation type="submission" date="2016-11" db="EMBL/GenBank/DDBJ databases">
        <title>Complete genome sequencing of Virgibacillus halodenitrificans PDB-F2.</title>
        <authorList>
            <person name="Sun Z."/>
            <person name="Zhou Y."/>
            <person name="Li H."/>
        </authorList>
    </citation>
    <scope>NUCLEOTIDE SEQUENCE [LARGE SCALE GENOMIC DNA]</scope>
    <source>
        <strain evidence="7 8">PDB-F2</strain>
    </source>
</reference>
<dbReference type="InterPro" id="IPR016152">
    <property type="entry name" value="PTrfase/Anion_transptr"/>
</dbReference>
<evidence type="ECO:0000313" key="8">
    <source>
        <dbReference type="Proteomes" id="UP000182945"/>
    </source>
</evidence>
<dbReference type="NCBIfam" id="TIGR00848">
    <property type="entry name" value="fruA"/>
    <property type="match status" value="1"/>
</dbReference>
<dbReference type="GO" id="GO:0016020">
    <property type="term" value="C:membrane"/>
    <property type="evidence" value="ECO:0007669"/>
    <property type="project" value="InterPro"/>
</dbReference>
<evidence type="ECO:0000256" key="4">
    <source>
        <dbReference type="ARBA" id="ARBA00022679"/>
    </source>
</evidence>
<dbReference type="CDD" id="cd00211">
    <property type="entry name" value="PTS_IIA_fru"/>
    <property type="match status" value="1"/>
</dbReference>
<evidence type="ECO:0000313" key="7">
    <source>
        <dbReference type="EMBL" id="APC49536.1"/>
    </source>
</evidence>
<name>A0AAC9J0W4_VIRHA</name>
<protein>
    <submittedName>
        <fullName evidence="7">PTS fructose transporter subunit IIBC</fullName>
    </submittedName>
</protein>
<dbReference type="InterPro" id="IPR051541">
    <property type="entry name" value="PTS_SugarTrans_NitroReg"/>
</dbReference>
<dbReference type="RefSeq" id="WP_071649556.1">
    <property type="nucleotide sequence ID" value="NZ_CP017962.1"/>
</dbReference>
<dbReference type="Pfam" id="PF00359">
    <property type="entry name" value="PTS_EIIA_2"/>
    <property type="match status" value="1"/>
</dbReference>
<evidence type="ECO:0000256" key="1">
    <source>
        <dbReference type="ARBA" id="ARBA00022448"/>
    </source>
</evidence>
<dbReference type="Gene3D" id="3.40.930.10">
    <property type="entry name" value="Mannitol-specific EII, Chain A"/>
    <property type="match status" value="1"/>
</dbReference>
<organism evidence="7 8">
    <name type="scientific">Virgibacillus halodenitrificans</name>
    <name type="common">Bacillus halodenitrificans</name>
    <dbReference type="NCBI Taxonomy" id="1482"/>
    <lineage>
        <taxon>Bacteria</taxon>
        <taxon>Bacillati</taxon>
        <taxon>Bacillota</taxon>
        <taxon>Bacilli</taxon>
        <taxon>Bacillales</taxon>
        <taxon>Bacillaceae</taxon>
        <taxon>Virgibacillus</taxon>
    </lineage>
</organism>
<dbReference type="GO" id="GO:0008982">
    <property type="term" value="F:protein-N(PI)-phosphohistidine-sugar phosphotransferase activity"/>
    <property type="evidence" value="ECO:0007669"/>
    <property type="project" value="InterPro"/>
</dbReference>
<sequence>MSKIIQADFIQLQATETSQLGVFRKIAAIAMEKGIASSEEEVVTGLKEREAQSTTGFQDGFAIPHTQCAGILKPAIVIVRTETGIEWESFDDQPAFFFIALLIPKEEAGSTHLQALSSLSRVLMDDNKRQELLEAQTNEKLAALVEKAISSGEVH</sequence>
<dbReference type="GO" id="GO:0009401">
    <property type="term" value="P:phosphoenolpyruvate-dependent sugar phosphotransferase system"/>
    <property type="evidence" value="ECO:0007669"/>
    <property type="project" value="UniProtKB-KW"/>
</dbReference>
<dbReference type="PANTHER" id="PTHR47738:SF2">
    <property type="entry name" value="PTS SYSTEM FRUCTOSE-LIKE EIIA COMPONENT"/>
    <property type="match status" value="1"/>
</dbReference>
<dbReference type="PROSITE" id="PS51094">
    <property type="entry name" value="PTS_EIIA_TYPE_2"/>
    <property type="match status" value="1"/>
</dbReference>
<dbReference type="GeneID" id="71515842"/>
<keyword evidence="4" id="KW-0808">Transferase</keyword>
<evidence type="ECO:0000256" key="3">
    <source>
        <dbReference type="ARBA" id="ARBA00022597"/>
    </source>
</evidence>
<keyword evidence="2" id="KW-0597">Phosphoprotein</keyword>
<accession>A0AAC9J0W4</accession>
<keyword evidence="3" id="KW-0762">Sugar transport</keyword>
<dbReference type="InterPro" id="IPR002178">
    <property type="entry name" value="PTS_EIIA_type-2_dom"/>
</dbReference>
<evidence type="ECO:0000256" key="5">
    <source>
        <dbReference type="ARBA" id="ARBA00022683"/>
    </source>
</evidence>
<dbReference type="Proteomes" id="UP000182945">
    <property type="component" value="Chromosome"/>
</dbReference>
<evidence type="ECO:0000256" key="2">
    <source>
        <dbReference type="ARBA" id="ARBA00022553"/>
    </source>
</evidence>
<evidence type="ECO:0000259" key="6">
    <source>
        <dbReference type="PROSITE" id="PS51094"/>
    </source>
</evidence>
<dbReference type="AlphaFoldDB" id="A0AAC9J0W4"/>
<proteinExistence type="predicted"/>
<gene>
    <name evidence="7" type="ORF">BME96_15625</name>
</gene>
<keyword evidence="1" id="KW-0813">Transport</keyword>
<keyword evidence="5" id="KW-0598">Phosphotransferase system</keyword>
<dbReference type="PANTHER" id="PTHR47738">
    <property type="entry name" value="PTS SYSTEM FRUCTOSE-LIKE EIIA COMPONENT-RELATED"/>
    <property type="match status" value="1"/>
</dbReference>
<dbReference type="SUPFAM" id="SSF55804">
    <property type="entry name" value="Phoshotransferase/anion transport protein"/>
    <property type="match status" value="1"/>
</dbReference>
<dbReference type="KEGG" id="vhl:BME96_15625"/>
<dbReference type="EMBL" id="CP017962">
    <property type="protein sequence ID" value="APC49536.1"/>
    <property type="molecule type" value="Genomic_DNA"/>
</dbReference>
<dbReference type="InterPro" id="IPR004715">
    <property type="entry name" value="PTS_IIA_fruc"/>
</dbReference>